<dbReference type="Pfam" id="PF01868">
    <property type="entry name" value="RNase_P-MRP_p29"/>
    <property type="match status" value="1"/>
</dbReference>
<keyword evidence="4 8" id="KW-0819">tRNA processing</keyword>
<keyword evidence="8" id="KW-0539">Nucleus</keyword>
<proteinExistence type="inferred from homology"/>
<keyword evidence="6" id="KW-0255">Endonuclease</keyword>
<comment type="subcellular location">
    <subcellularLocation>
        <location evidence="1">Nucleus</location>
    </subcellularLocation>
</comment>
<dbReference type="PANTHER" id="PTHR13348">
    <property type="entry name" value="RIBONUCLEASE P SUBUNIT P29"/>
    <property type="match status" value="1"/>
</dbReference>
<dbReference type="FunCoup" id="A0A165BCT8">
    <property type="interactions" value="320"/>
</dbReference>
<evidence type="ECO:0000256" key="2">
    <source>
        <dbReference type="ARBA" id="ARBA00006181"/>
    </source>
</evidence>
<dbReference type="GO" id="GO:0005634">
    <property type="term" value="C:nucleus"/>
    <property type="evidence" value="ECO:0007669"/>
    <property type="project" value="UniProtKB-SubCell"/>
</dbReference>
<dbReference type="Proteomes" id="UP000077266">
    <property type="component" value="Unassembled WGS sequence"/>
</dbReference>
<dbReference type="GO" id="GO:0001682">
    <property type="term" value="P:tRNA 5'-leader removal"/>
    <property type="evidence" value="ECO:0007669"/>
    <property type="project" value="InterPro"/>
</dbReference>
<dbReference type="InterPro" id="IPR023538">
    <property type="entry name" value="RNP1"/>
</dbReference>
<dbReference type="InterPro" id="IPR002730">
    <property type="entry name" value="Rpp29/RNP1"/>
</dbReference>
<gene>
    <name evidence="9" type="ORF">EXIGLDRAFT_630438</name>
</gene>
<dbReference type="EMBL" id="KV426494">
    <property type="protein sequence ID" value="KZV80341.1"/>
    <property type="molecule type" value="Genomic_DNA"/>
</dbReference>
<dbReference type="GO" id="GO:0006364">
    <property type="term" value="P:rRNA processing"/>
    <property type="evidence" value="ECO:0007669"/>
    <property type="project" value="TreeGrafter"/>
</dbReference>
<dbReference type="STRING" id="1314781.A0A165BCT8"/>
<dbReference type="OrthoDB" id="124041at2759"/>
<accession>A0A165BCT8</accession>
<evidence type="ECO:0000256" key="4">
    <source>
        <dbReference type="ARBA" id="ARBA00022694"/>
    </source>
</evidence>
<dbReference type="Gene3D" id="2.30.30.210">
    <property type="entry name" value="Ribonuclease P/MRP, subunit p29"/>
    <property type="match status" value="1"/>
</dbReference>
<dbReference type="GO" id="GO:0016787">
    <property type="term" value="F:hydrolase activity"/>
    <property type="evidence" value="ECO:0007669"/>
    <property type="project" value="UniProtKB-KW"/>
</dbReference>
<dbReference type="GO" id="GO:0030677">
    <property type="term" value="C:ribonuclease P complex"/>
    <property type="evidence" value="ECO:0007669"/>
    <property type="project" value="InterPro"/>
</dbReference>
<dbReference type="PANTHER" id="PTHR13348:SF0">
    <property type="entry name" value="RIBONUCLEASE P PROTEIN SUBUNIT P29"/>
    <property type="match status" value="1"/>
</dbReference>
<dbReference type="GO" id="GO:0004519">
    <property type="term" value="F:endonuclease activity"/>
    <property type="evidence" value="ECO:0007669"/>
    <property type="project" value="UniProtKB-KW"/>
</dbReference>
<protein>
    <recommendedName>
        <fullName evidence="8">Ribonuclease P protein subunit</fullName>
    </recommendedName>
</protein>
<dbReference type="GO" id="GO:0000172">
    <property type="term" value="C:ribonuclease MRP complex"/>
    <property type="evidence" value="ECO:0007669"/>
    <property type="project" value="InterPro"/>
</dbReference>
<keyword evidence="3" id="KW-0963">Cytoplasm</keyword>
<evidence type="ECO:0000256" key="1">
    <source>
        <dbReference type="ARBA" id="ARBA00004123"/>
    </source>
</evidence>
<keyword evidence="5" id="KW-0540">Nuclease</keyword>
<dbReference type="InterPro" id="IPR023534">
    <property type="entry name" value="Rof/RNase_P-like"/>
</dbReference>
<organism evidence="9 10">
    <name type="scientific">Exidia glandulosa HHB12029</name>
    <dbReference type="NCBI Taxonomy" id="1314781"/>
    <lineage>
        <taxon>Eukaryota</taxon>
        <taxon>Fungi</taxon>
        <taxon>Dikarya</taxon>
        <taxon>Basidiomycota</taxon>
        <taxon>Agaricomycotina</taxon>
        <taxon>Agaricomycetes</taxon>
        <taxon>Auriculariales</taxon>
        <taxon>Exidiaceae</taxon>
        <taxon>Exidia</taxon>
    </lineage>
</organism>
<evidence type="ECO:0000256" key="6">
    <source>
        <dbReference type="ARBA" id="ARBA00022759"/>
    </source>
</evidence>
<keyword evidence="7" id="KW-0378">Hydrolase</keyword>
<dbReference type="SUPFAM" id="SSF101744">
    <property type="entry name" value="Rof/RNase P subunit-like"/>
    <property type="match status" value="1"/>
</dbReference>
<dbReference type="SMART" id="SM00538">
    <property type="entry name" value="POP4"/>
    <property type="match status" value="1"/>
</dbReference>
<evidence type="ECO:0000256" key="8">
    <source>
        <dbReference type="PIRNR" id="PIRNR027081"/>
    </source>
</evidence>
<sequence>MSLDPYSELPPIRVTTHRFPLSTLTVAQGTRVKFESAAPFTPVYVQHQLGKKGAEYYDNRVKGKFLNLDKSIKESRVVQLAKERLARREKDAQRRSARKLGASLPEVKGLWTLDQKDAQWSVFLPIHRLWLGYMVELLNLPARPAASTTKHRMPPATDMQGKLVKADFHGCIITVRKAKNPFLVGRSGIVIHETENTFKVITRKDRIKVLPKHNSIFVFSIPLYGPPPVDEDGIELKSDTPEPEIEFELYGNQFCYRSSDRANRKFKHKETIELL</sequence>
<evidence type="ECO:0000256" key="3">
    <source>
        <dbReference type="ARBA" id="ARBA00022490"/>
    </source>
</evidence>
<evidence type="ECO:0000256" key="7">
    <source>
        <dbReference type="ARBA" id="ARBA00022801"/>
    </source>
</evidence>
<evidence type="ECO:0000313" key="9">
    <source>
        <dbReference type="EMBL" id="KZV80341.1"/>
    </source>
</evidence>
<dbReference type="InterPro" id="IPR016848">
    <property type="entry name" value="RNase_P/MRP_Rpp29-subunit"/>
</dbReference>
<evidence type="ECO:0000313" key="10">
    <source>
        <dbReference type="Proteomes" id="UP000077266"/>
    </source>
</evidence>
<dbReference type="AlphaFoldDB" id="A0A165BCT8"/>
<name>A0A165BCT8_EXIGL</name>
<dbReference type="PIRSF" id="PIRSF027081">
    <property type="entry name" value="RNase_P/MRP_p29_subunit"/>
    <property type="match status" value="1"/>
</dbReference>
<dbReference type="InParanoid" id="A0A165BCT8"/>
<dbReference type="InterPro" id="IPR036980">
    <property type="entry name" value="RNase_P/MRP_Rpp29_sf"/>
</dbReference>
<dbReference type="HAMAP" id="MF_00754">
    <property type="entry name" value="RNase_P_1"/>
    <property type="match status" value="1"/>
</dbReference>
<comment type="similarity">
    <text evidence="2">Belongs to the eukaryotic/archaeal RNase P protein component 1 family.</text>
</comment>
<keyword evidence="10" id="KW-1185">Reference proteome</keyword>
<dbReference type="GO" id="GO:0033204">
    <property type="term" value="F:ribonuclease P RNA binding"/>
    <property type="evidence" value="ECO:0007669"/>
    <property type="project" value="InterPro"/>
</dbReference>
<reference evidence="9 10" key="1">
    <citation type="journal article" date="2016" name="Mol. Biol. Evol.">
        <title>Comparative Genomics of Early-Diverging Mushroom-Forming Fungi Provides Insights into the Origins of Lignocellulose Decay Capabilities.</title>
        <authorList>
            <person name="Nagy L.G."/>
            <person name="Riley R."/>
            <person name="Tritt A."/>
            <person name="Adam C."/>
            <person name="Daum C."/>
            <person name="Floudas D."/>
            <person name="Sun H."/>
            <person name="Yadav J.S."/>
            <person name="Pangilinan J."/>
            <person name="Larsson K.H."/>
            <person name="Matsuura K."/>
            <person name="Barry K."/>
            <person name="Labutti K."/>
            <person name="Kuo R."/>
            <person name="Ohm R.A."/>
            <person name="Bhattacharya S.S."/>
            <person name="Shirouzu T."/>
            <person name="Yoshinaga Y."/>
            <person name="Martin F.M."/>
            <person name="Grigoriev I.V."/>
            <person name="Hibbett D.S."/>
        </authorList>
    </citation>
    <scope>NUCLEOTIDE SEQUENCE [LARGE SCALE GENOMIC DNA]</scope>
    <source>
        <strain evidence="9 10">HHB12029</strain>
    </source>
</reference>
<evidence type="ECO:0000256" key="5">
    <source>
        <dbReference type="ARBA" id="ARBA00022722"/>
    </source>
</evidence>